<sequence length="475" mass="52245">MEHASMSSPTSDSGRESERESDSENFPATAKMPTKSSDDPKQSSTSNSSDELSTDIQQAVASVLKGYDWSLVPMPTRGPGSDKRKPHIKRPMNAFMVWAQAARRRLADQYPHLHNAELSKTLGKLWRMLSEGEKKPFVEEAERLRQKHKKDFPEYKYQPRRRKPMKGASGSGESNNNNSNDSSSSLSNAVIFKTLRDTSSPSSSISEGESCMLNGCAVRGPPTPPATPNQHEQTGTQNKLAHLRHLAGQSQPIDFSRVDLGEFRDDVIGNIDHFDEAELDQYLPPNGHAQHRHHGSQHPVVNNVPAHNNPSSAYGGAPSTTSPNWMSTYRVSTSVNYQPISVDTDLHNNGNIPNAGNSAIPRNYAADTNDNVSPGTQVKAENSPPSHYSTDKYPYGLPPMSQAQHQHRFELQNNPSSQGNTYSPGGSPPGFYAAAGNHPAPPLYHYMSHSSQRPPYPPSMTLLGGEAHWDRFPRP</sequence>
<dbReference type="GO" id="GO:0000981">
    <property type="term" value="F:DNA-binding transcription factor activity, RNA polymerase II-specific"/>
    <property type="evidence" value="ECO:0007669"/>
    <property type="project" value="TreeGrafter"/>
</dbReference>
<feature type="compositionally biased region" description="Polar residues" evidence="7">
    <location>
        <begin position="411"/>
        <end position="424"/>
    </location>
</feature>
<gene>
    <name evidence="10" type="primary">LOC106152177</name>
</gene>
<feature type="compositionally biased region" description="Polar residues" evidence="7">
    <location>
        <begin position="366"/>
        <end position="388"/>
    </location>
</feature>
<evidence type="ECO:0000259" key="8">
    <source>
        <dbReference type="PROSITE" id="PS50118"/>
    </source>
</evidence>
<accession>A0A1S3H584</accession>
<evidence type="ECO:0000256" key="3">
    <source>
        <dbReference type="ARBA" id="ARBA00023125"/>
    </source>
</evidence>
<dbReference type="STRING" id="7574.A0A1S3H584"/>
<dbReference type="PANTHER" id="PTHR45803:SF5">
    <property type="entry name" value="SOX100B"/>
    <property type="match status" value="1"/>
</dbReference>
<protein>
    <submittedName>
        <fullName evidence="10">Transcription factor SOX-9</fullName>
    </submittedName>
</protein>
<feature type="compositionally biased region" description="Polar residues" evidence="7">
    <location>
        <begin position="348"/>
        <end position="357"/>
    </location>
</feature>
<dbReference type="InterPro" id="IPR036910">
    <property type="entry name" value="HMG_box_dom_sf"/>
</dbReference>
<dbReference type="RefSeq" id="XP_013381127.1">
    <property type="nucleotide sequence ID" value="XM_013525673.1"/>
</dbReference>
<dbReference type="AlphaFoldDB" id="A0A1S3H584"/>
<evidence type="ECO:0000313" key="10">
    <source>
        <dbReference type="RefSeq" id="XP_013381127.1"/>
    </source>
</evidence>
<dbReference type="InterPro" id="IPR050917">
    <property type="entry name" value="SOX_TF"/>
</dbReference>
<evidence type="ECO:0000256" key="2">
    <source>
        <dbReference type="ARBA" id="ARBA00023015"/>
    </source>
</evidence>
<feature type="compositionally biased region" description="Low complexity" evidence="7">
    <location>
        <begin position="43"/>
        <end position="55"/>
    </location>
</feature>
<dbReference type="GO" id="GO:0000978">
    <property type="term" value="F:RNA polymerase II cis-regulatory region sequence-specific DNA binding"/>
    <property type="evidence" value="ECO:0007669"/>
    <property type="project" value="TreeGrafter"/>
</dbReference>
<feature type="domain" description="HMG box" evidence="8">
    <location>
        <begin position="88"/>
        <end position="156"/>
    </location>
</feature>
<dbReference type="FunFam" id="1.10.30.10:FF:000004">
    <property type="entry name" value="Transcription factor SOX-10"/>
    <property type="match status" value="1"/>
</dbReference>
<feature type="compositionally biased region" description="Basic and acidic residues" evidence="7">
    <location>
        <begin position="13"/>
        <end position="22"/>
    </location>
</feature>
<dbReference type="PROSITE" id="PS50118">
    <property type="entry name" value="HMG_BOX_2"/>
    <property type="match status" value="1"/>
</dbReference>
<reference evidence="10" key="1">
    <citation type="submission" date="2025-08" db="UniProtKB">
        <authorList>
            <consortium name="RefSeq"/>
        </authorList>
    </citation>
    <scope>IDENTIFICATION</scope>
    <source>
        <tissue evidence="10">Gonads</tissue>
    </source>
</reference>
<feature type="compositionally biased region" description="Low complexity" evidence="7">
    <location>
        <begin position="303"/>
        <end position="313"/>
    </location>
</feature>
<dbReference type="Pfam" id="PF00505">
    <property type="entry name" value="HMG_box"/>
    <property type="match status" value="1"/>
</dbReference>
<dbReference type="InParanoid" id="A0A1S3H584"/>
<feature type="DNA-binding region" description="HMG box" evidence="6">
    <location>
        <begin position="88"/>
        <end position="156"/>
    </location>
</feature>
<feature type="region of interest" description="Disordered" evidence="7">
    <location>
        <begin position="1"/>
        <end position="57"/>
    </location>
</feature>
<feature type="region of interest" description="Disordered" evidence="7">
    <location>
        <begin position="348"/>
        <end position="475"/>
    </location>
</feature>
<organism evidence="9 10">
    <name type="scientific">Lingula anatina</name>
    <name type="common">Brachiopod</name>
    <name type="synonym">Lingula unguis</name>
    <dbReference type="NCBI Taxonomy" id="7574"/>
    <lineage>
        <taxon>Eukaryota</taxon>
        <taxon>Metazoa</taxon>
        <taxon>Spiralia</taxon>
        <taxon>Lophotrochozoa</taxon>
        <taxon>Brachiopoda</taxon>
        <taxon>Linguliformea</taxon>
        <taxon>Lingulata</taxon>
        <taxon>Lingulida</taxon>
        <taxon>Linguloidea</taxon>
        <taxon>Lingulidae</taxon>
        <taxon>Lingula</taxon>
    </lineage>
</organism>
<dbReference type="Pfam" id="PF12444">
    <property type="entry name" value="Sox_N"/>
    <property type="match status" value="1"/>
</dbReference>
<keyword evidence="5 6" id="KW-0539">Nucleus</keyword>
<dbReference type="InterPro" id="IPR009071">
    <property type="entry name" value="HMG_box_dom"/>
</dbReference>
<dbReference type="GO" id="GO:0005634">
    <property type="term" value="C:nucleus"/>
    <property type="evidence" value="ECO:0007669"/>
    <property type="project" value="UniProtKB-SubCell"/>
</dbReference>
<keyword evidence="2" id="KW-0805">Transcription regulation</keyword>
<keyword evidence="3 6" id="KW-0238">DNA-binding</keyword>
<dbReference type="OrthoDB" id="6247875at2759"/>
<dbReference type="SUPFAM" id="SSF47095">
    <property type="entry name" value="HMG-box"/>
    <property type="match status" value="1"/>
</dbReference>
<proteinExistence type="predicted"/>
<dbReference type="GeneID" id="106152177"/>
<feature type="compositionally biased region" description="Low complexity" evidence="7">
    <location>
        <begin position="171"/>
        <end position="185"/>
    </location>
</feature>
<dbReference type="PANTHER" id="PTHR45803">
    <property type="entry name" value="SOX100B"/>
    <property type="match status" value="1"/>
</dbReference>
<dbReference type="Proteomes" id="UP000085678">
    <property type="component" value="Unplaced"/>
</dbReference>
<feature type="region of interest" description="Disordered" evidence="7">
    <location>
        <begin position="214"/>
        <end position="233"/>
    </location>
</feature>
<feature type="region of interest" description="Disordered" evidence="7">
    <location>
        <begin position="139"/>
        <end position="185"/>
    </location>
</feature>
<name>A0A1S3H584_LINAN</name>
<keyword evidence="9" id="KW-1185">Reference proteome</keyword>
<evidence type="ECO:0000313" key="9">
    <source>
        <dbReference type="Proteomes" id="UP000085678"/>
    </source>
</evidence>
<dbReference type="CDD" id="cd22031">
    <property type="entry name" value="HMG-box_SoxE"/>
    <property type="match status" value="1"/>
</dbReference>
<keyword evidence="4" id="KW-0804">Transcription</keyword>
<feature type="compositionally biased region" description="Polar residues" evidence="7">
    <location>
        <begin position="1"/>
        <end position="10"/>
    </location>
</feature>
<dbReference type="InterPro" id="IPR022151">
    <property type="entry name" value="Sox_N"/>
</dbReference>
<evidence type="ECO:0000256" key="6">
    <source>
        <dbReference type="PROSITE-ProRule" id="PRU00267"/>
    </source>
</evidence>
<dbReference type="KEGG" id="lak:106152177"/>
<comment type="subcellular location">
    <subcellularLocation>
        <location evidence="1">Nucleus</location>
    </subcellularLocation>
</comment>
<evidence type="ECO:0000256" key="5">
    <source>
        <dbReference type="ARBA" id="ARBA00023242"/>
    </source>
</evidence>
<evidence type="ECO:0000256" key="7">
    <source>
        <dbReference type="SAM" id="MobiDB-lite"/>
    </source>
</evidence>
<dbReference type="SMART" id="SM00398">
    <property type="entry name" value="HMG"/>
    <property type="match status" value="1"/>
</dbReference>
<feature type="region of interest" description="Disordered" evidence="7">
    <location>
        <begin position="303"/>
        <end position="324"/>
    </location>
</feature>
<dbReference type="Gene3D" id="1.10.30.10">
    <property type="entry name" value="High mobility group box domain"/>
    <property type="match status" value="1"/>
</dbReference>
<evidence type="ECO:0000256" key="4">
    <source>
        <dbReference type="ARBA" id="ARBA00023163"/>
    </source>
</evidence>
<evidence type="ECO:0000256" key="1">
    <source>
        <dbReference type="ARBA" id="ARBA00004123"/>
    </source>
</evidence>